<evidence type="ECO:0000313" key="10">
    <source>
        <dbReference type="EMBL" id="MBB5179486.1"/>
    </source>
</evidence>
<feature type="active site" description="Proton acceptor" evidence="6">
    <location>
        <position position="379"/>
    </location>
</feature>
<evidence type="ECO:0000313" key="11">
    <source>
        <dbReference type="Proteomes" id="UP000525923"/>
    </source>
</evidence>
<evidence type="ECO:0000256" key="5">
    <source>
        <dbReference type="ARBA" id="ARBA00030755"/>
    </source>
</evidence>
<dbReference type="Pfam" id="PF00108">
    <property type="entry name" value="Thiolase_N"/>
    <property type="match status" value="1"/>
</dbReference>
<dbReference type="RefSeq" id="WP_135500809.1">
    <property type="nucleotide sequence ID" value="NZ_JACHHE010000002.1"/>
</dbReference>
<feature type="domain" description="Thiolase N-terminal" evidence="8">
    <location>
        <begin position="5"/>
        <end position="263"/>
    </location>
</feature>
<dbReference type="PIRSF" id="PIRSF000429">
    <property type="entry name" value="Ac-CoA_Ac_transf"/>
    <property type="match status" value="1"/>
</dbReference>
<dbReference type="PROSITE" id="PS00737">
    <property type="entry name" value="THIOLASE_2"/>
    <property type="match status" value="1"/>
</dbReference>
<feature type="active site" description="Acyl-thioester intermediate" evidence="6">
    <location>
        <position position="88"/>
    </location>
</feature>
<keyword evidence="11" id="KW-1185">Reference proteome</keyword>
<dbReference type="NCBIfam" id="NF006086">
    <property type="entry name" value="PRK08235.1"/>
    <property type="match status" value="1"/>
</dbReference>
<keyword evidence="3 7" id="KW-0808">Transferase</keyword>
<evidence type="ECO:0000256" key="2">
    <source>
        <dbReference type="ARBA" id="ARBA00012705"/>
    </source>
</evidence>
<evidence type="ECO:0000256" key="6">
    <source>
        <dbReference type="PIRSR" id="PIRSR000429-1"/>
    </source>
</evidence>
<dbReference type="Proteomes" id="UP000525923">
    <property type="component" value="Unassembled WGS sequence"/>
</dbReference>
<reference evidence="10 11" key="1">
    <citation type="submission" date="2020-08" db="EMBL/GenBank/DDBJ databases">
        <title>Genomic Encyclopedia of Type Strains, Phase IV (KMG-IV): sequencing the most valuable type-strain genomes for metagenomic binning, comparative biology and taxonomic classification.</title>
        <authorList>
            <person name="Goeker M."/>
        </authorList>
    </citation>
    <scope>NUCLEOTIDE SEQUENCE [LARGE SCALE GENOMIC DNA]</scope>
    <source>
        <strain evidence="10 11">DSM 15895</strain>
    </source>
</reference>
<dbReference type="EC" id="2.3.1.9" evidence="2"/>
<name>A0A7W8FSY0_9BACL</name>
<gene>
    <name evidence="10" type="ORF">HNQ44_000910</name>
</gene>
<dbReference type="PANTHER" id="PTHR18919">
    <property type="entry name" value="ACETYL-COA C-ACYLTRANSFERASE"/>
    <property type="match status" value="1"/>
</dbReference>
<evidence type="ECO:0000256" key="3">
    <source>
        <dbReference type="ARBA" id="ARBA00022679"/>
    </source>
</evidence>
<dbReference type="EMBL" id="JACHHE010000002">
    <property type="protein sequence ID" value="MBB5179486.1"/>
    <property type="molecule type" value="Genomic_DNA"/>
</dbReference>
<comment type="similarity">
    <text evidence="1 7">Belongs to the thiolase-like superfamily. Thiolase family.</text>
</comment>
<feature type="domain" description="Thiolase C-terminal" evidence="9">
    <location>
        <begin position="271"/>
        <end position="391"/>
    </location>
</feature>
<dbReference type="AlphaFoldDB" id="A0A7W8FSY0"/>
<dbReference type="PANTHER" id="PTHR18919:SF107">
    <property type="entry name" value="ACETYL-COA ACETYLTRANSFERASE, CYTOSOLIC"/>
    <property type="match status" value="1"/>
</dbReference>
<organism evidence="10 11">
    <name type="scientific">Planococcus koreensis</name>
    <dbReference type="NCBI Taxonomy" id="112331"/>
    <lineage>
        <taxon>Bacteria</taxon>
        <taxon>Bacillati</taxon>
        <taxon>Bacillota</taxon>
        <taxon>Bacilli</taxon>
        <taxon>Bacillales</taxon>
        <taxon>Caryophanaceae</taxon>
        <taxon>Planococcus</taxon>
    </lineage>
</organism>
<dbReference type="PROSITE" id="PS00098">
    <property type="entry name" value="THIOLASE_1"/>
    <property type="match status" value="1"/>
</dbReference>
<dbReference type="InterPro" id="IPR002155">
    <property type="entry name" value="Thiolase"/>
</dbReference>
<dbReference type="Gene3D" id="3.40.47.10">
    <property type="match status" value="2"/>
</dbReference>
<dbReference type="InterPro" id="IPR016039">
    <property type="entry name" value="Thiolase-like"/>
</dbReference>
<dbReference type="InterPro" id="IPR020615">
    <property type="entry name" value="Thiolase_acyl_enz_int_AS"/>
</dbReference>
<feature type="active site" description="Proton acceptor" evidence="6">
    <location>
        <position position="349"/>
    </location>
</feature>
<proteinExistence type="inferred from homology"/>
<dbReference type="Pfam" id="PF02803">
    <property type="entry name" value="Thiolase_C"/>
    <property type="match status" value="1"/>
</dbReference>
<dbReference type="InterPro" id="IPR020616">
    <property type="entry name" value="Thiolase_N"/>
</dbReference>
<dbReference type="InterPro" id="IPR020613">
    <property type="entry name" value="Thiolase_CS"/>
</dbReference>
<dbReference type="OrthoDB" id="2774224at2"/>
<dbReference type="InterPro" id="IPR020617">
    <property type="entry name" value="Thiolase_C"/>
</dbReference>
<evidence type="ECO:0000259" key="8">
    <source>
        <dbReference type="Pfam" id="PF00108"/>
    </source>
</evidence>
<evidence type="ECO:0000256" key="7">
    <source>
        <dbReference type="RuleBase" id="RU003557"/>
    </source>
</evidence>
<evidence type="ECO:0000256" key="1">
    <source>
        <dbReference type="ARBA" id="ARBA00010982"/>
    </source>
</evidence>
<protein>
    <recommendedName>
        <fullName evidence="2">acetyl-CoA C-acetyltransferase</fullName>
        <ecNumber evidence="2">2.3.1.9</ecNumber>
    </recommendedName>
    <alternativeName>
        <fullName evidence="5">Acetoacetyl-CoA thiolase</fullName>
    </alternativeName>
</protein>
<dbReference type="NCBIfam" id="TIGR01930">
    <property type="entry name" value="AcCoA-C-Actrans"/>
    <property type="match status" value="1"/>
</dbReference>
<dbReference type="InterPro" id="IPR020610">
    <property type="entry name" value="Thiolase_AS"/>
</dbReference>
<dbReference type="PROSITE" id="PS00099">
    <property type="entry name" value="THIOLASE_3"/>
    <property type="match status" value="1"/>
</dbReference>
<evidence type="ECO:0000259" key="9">
    <source>
        <dbReference type="Pfam" id="PF02803"/>
    </source>
</evidence>
<dbReference type="CDD" id="cd00751">
    <property type="entry name" value="thiolase"/>
    <property type="match status" value="1"/>
</dbReference>
<dbReference type="FunFam" id="3.40.47.10:FF:000010">
    <property type="entry name" value="Acetyl-CoA acetyltransferase (Thiolase)"/>
    <property type="match status" value="1"/>
</dbReference>
<keyword evidence="4 7" id="KW-0012">Acyltransferase</keyword>
<dbReference type="SUPFAM" id="SSF53901">
    <property type="entry name" value="Thiolase-like"/>
    <property type="match status" value="2"/>
</dbReference>
<evidence type="ECO:0000256" key="4">
    <source>
        <dbReference type="ARBA" id="ARBA00023315"/>
    </source>
</evidence>
<sequence>MAKTVIIDGARTAFGKFGGSLSSLSASDLGAAAIKEAMNRAGVNPEDIQEVIMGNVLQAGQGQIPSRQAAKKAGIPYHVKTETINKVCASGMRSVTLADQLIRLGDEELIVAGGMESMSNAPYYLPKARWGLRMGDAQVVDGMVHDGLSCSFHPDKVHMGTYGNSTATDFDLSREQQDAWSARSHERAIIARAHFAEEIAVLEIPQRKGDAIKVDQDEAPREDTTTDTLAKLRPAFGKDGTITAGNAPGINDGAAALVLMSEERAEKEGKKALAYVLSHAEVAIEPHRFPETPGIVINEILKKTGKTLEEIDLFEINEAFAAVALASSKIAGLDAEKVNVNGGSVALGHPIGASGARIILTLAYELRRRGGGIGIAAICSGGGQGDAIMIEVPKQEAN</sequence>
<accession>A0A7W8FSY0</accession>
<dbReference type="GO" id="GO:0003985">
    <property type="term" value="F:acetyl-CoA C-acetyltransferase activity"/>
    <property type="evidence" value="ECO:0007669"/>
    <property type="project" value="UniProtKB-EC"/>
</dbReference>
<comment type="caution">
    <text evidence="10">The sequence shown here is derived from an EMBL/GenBank/DDBJ whole genome shotgun (WGS) entry which is preliminary data.</text>
</comment>